<feature type="compositionally biased region" description="Basic and acidic residues" evidence="1">
    <location>
        <begin position="233"/>
        <end position="243"/>
    </location>
</feature>
<evidence type="ECO:0000259" key="2">
    <source>
        <dbReference type="Pfam" id="PF13679"/>
    </source>
</evidence>
<dbReference type="Pfam" id="PF13679">
    <property type="entry name" value="Methyltransf_32"/>
    <property type="match status" value="1"/>
</dbReference>
<name>A0A9W7LDD7_9STRA</name>
<dbReference type="OrthoDB" id="206598at2759"/>
<dbReference type="PANTHER" id="PTHR13369">
    <property type="match status" value="1"/>
</dbReference>
<gene>
    <name evidence="3" type="ORF">TrCOL_g7773</name>
</gene>
<dbReference type="InterPro" id="IPR029063">
    <property type="entry name" value="SAM-dependent_MTases_sf"/>
</dbReference>
<feature type="domain" description="Methyltransferase" evidence="2">
    <location>
        <begin position="240"/>
        <end position="363"/>
    </location>
</feature>
<dbReference type="InterPro" id="IPR025714">
    <property type="entry name" value="Methyltranfer_dom"/>
</dbReference>
<proteinExistence type="predicted"/>
<dbReference type="PANTHER" id="PTHR13369:SF0">
    <property type="entry name" value="GLUTATHIONE S-TRANSFERASE C-TERMINAL DOMAIN-CONTAINING PROTEIN"/>
    <property type="match status" value="1"/>
</dbReference>
<dbReference type="EMBL" id="BRYA01000254">
    <property type="protein sequence ID" value="GMI45552.1"/>
    <property type="molecule type" value="Genomic_DNA"/>
</dbReference>
<evidence type="ECO:0000313" key="3">
    <source>
        <dbReference type="EMBL" id="GMI45552.1"/>
    </source>
</evidence>
<evidence type="ECO:0000313" key="4">
    <source>
        <dbReference type="Proteomes" id="UP001165065"/>
    </source>
</evidence>
<accession>A0A9W7LDD7</accession>
<sequence>MTSVQPLEDDRDLLCKEILALTCTLQADTITENFDTPKNLLIKTTKYLTVHPFSSEVYNAGLYASSRLHLPESASHSLANIQYLQAQLLRFSPEGPDASGYIAKLEEAVKTGVLANPHATTKRKVQLKREKELREMKIAAGMIDVEQEERVERVAMEVKEERSAHHKRRKVRKLQSKISSLTSLEADVSNLISAYATPQLCGDCTNDPSRVDWSKVPSILQPSAEEEGGGGIKDPERAERKKSQVESLRVVLDSVVLGRSLNVVDFGSGSGNSSLVLASLFPSCNFTLVDSKPSCISILKTRIATSGLTNVTPFLGDVMDYKNPFDVGIAIHLCGEATDLAMKSCIANRASFVLVPCCVGKIHKVVQSQIDANVETPDYPRSSWLKSKLPMTDYLSLTRVADFSDGGGEGSHSEVAEKSKVLIDMDRARRGEEEGYKMQVGKLEPRTCSVKNDIIVGQAPLAPETK</sequence>
<comment type="caution">
    <text evidence="3">The sequence shown here is derived from an EMBL/GenBank/DDBJ whole genome shotgun (WGS) entry which is preliminary data.</text>
</comment>
<dbReference type="GO" id="GO:0005737">
    <property type="term" value="C:cytoplasm"/>
    <property type="evidence" value="ECO:0007669"/>
    <property type="project" value="TreeGrafter"/>
</dbReference>
<dbReference type="Proteomes" id="UP001165065">
    <property type="component" value="Unassembled WGS sequence"/>
</dbReference>
<evidence type="ECO:0000256" key="1">
    <source>
        <dbReference type="SAM" id="MobiDB-lite"/>
    </source>
</evidence>
<organism evidence="3 4">
    <name type="scientific">Triparma columacea</name>
    <dbReference type="NCBI Taxonomy" id="722753"/>
    <lineage>
        <taxon>Eukaryota</taxon>
        <taxon>Sar</taxon>
        <taxon>Stramenopiles</taxon>
        <taxon>Ochrophyta</taxon>
        <taxon>Bolidophyceae</taxon>
        <taxon>Parmales</taxon>
        <taxon>Triparmaceae</taxon>
        <taxon>Triparma</taxon>
    </lineage>
</organism>
<dbReference type="SUPFAM" id="SSF53335">
    <property type="entry name" value="S-adenosyl-L-methionine-dependent methyltransferases"/>
    <property type="match status" value="1"/>
</dbReference>
<reference evidence="4" key="1">
    <citation type="journal article" date="2023" name="Commun. Biol.">
        <title>Genome analysis of Parmales, the sister group of diatoms, reveals the evolutionary specialization of diatoms from phago-mixotrophs to photoautotrophs.</title>
        <authorList>
            <person name="Ban H."/>
            <person name="Sato S."/>
            <person name="Yoshikawa S."/>
            <person name="Yamada K."/>
            <person name="Nakamura Y."/>
            <person name="Ichinomiya M."/>
            <person name="Sato N."/>
            <person name="Blanc-Mathieu R."/>
            <person name="Endo H."/>
            <person name="Kuwata A."/>
            <person name="Ogata H."/>
        </authorList>
    </citation>
    <scope>NUCLEOTIDE SEQUENCE [LARGE SCALE GENOMIC DNA]</scope>
</reference>
<feature type="region of interest" description="Disordered" evidence="1">
    <location>
        <begin position="219"/>
        <end position="243"/>
    </location>
</feature>
<dbReference type="Gene3D" id="3.40.50.150">
    <property type="entry name" value="Vaccinia Virus protein VP39"/>
    <property type="match status" value="1"/>
</dbReference>
<protein>
    <recommendedName>
        <fullName evidence="2">Methyltransferase domain-containing protein</fullName>
    </recommendedName>
</protein>
<dbReference type="AlphaFoldDB" id="A0A9W7LDD7"/>
<dbReference type="CDD" id="cd02440">
    <property type="entry name" value="AdoMet_MTases"/>
    <property type="match status" value="1"/>
</dbReference>
<keyword evidence="4" id="KW-1185">Reference proteome</keyword>